<keyword evidence="1" id="KW-0732">Signal</keyword>
<proteinExistence type="predicted"/>
<feature type="chain" id="PRO_5038537621" evidence="1">
    <location>
        <begin position="27"/>
        <end position="65"/>
    </location>
</feature>
<dbReference type="EMBL" id="JAIWYP010000012">
    <property type="protein sequence ID" value="KAH3727973.1"/>
    <property type="molecule type" value="Genomic_DNA"/>
</dbReference>
<feature type="signal peptide" evidence="1">
    <location>
        <begin position="1"/>
        <end position="26"/>
    </location>
</feature>
<dbReference type="AlphaFoldDB" id="A0A9D4CPC2"/>
<name>A0A9D4CPC2_DREPO</name>
<accession>A0A9D4CPC2</accession>
<evidence type="ECO:0000256" key="1">
    <source>
        <dbReference type="SAM" id="SignalP"/>
    </source>
</evidence>
<evidence type="ECO:0000313" key="2">
    <source>
        <dbReference type="EMBL" id="KAH3727973.1"/>
    </source>
</evidence>
<sequence length="65" mass="6899">MRTTALCTLLLVFTFTLVLSPTAVKAAVVEKDEGAPCNCKGRKTAGSDTNNADANGVRLNGRLFR</sequence>
<gene>
    <name evidence="2" type="ORF">DPMN_053919</name>
</gene>
<organism evidence="2 3">
    <name type="scientific">Dreissena polymorpha</name>
    <name type="common">Zebra mussel</name>
    <name type="synonym">Mytilus polymorpha</name>
    <dbReference type="NCBI Taxonomy" id="45954"/>
    <lineage>
        <taxon>Eukaryota</taxon>
        <taxon>Metazoa</taxon>
        <taxon>Spiralia</taxon>
        <taxon>Lophotrochozoa</taxon>
        <taxon>Mollusca</taxon>
        <taxon>Bivalvia</taxon>
        <taxon>Autobranchia</taxon>
        <taxon>Heteroconchia</taxon>
        <taxon>Euheterodonta</taxon>
        <taxon>Imparidentia</taxon>
        <taxon>Neoheterodontei</taxon>
        <taxon>Myida</taxon>
        <taxon>Dreissenoidea</taxon>
        <taxon>Dreissenidae</taxon>
        <taxon>Dreissena</taxon>
    </lineage>
</organism>
<comment type="caution">
    <text evidence="2">The sequence shown here is derived from an EMBL/GenBank/DDBJ whole genome shotgun (WGS) entry which is preliminary data.</text>
</comment>
<evidence type="ECO:0000313" key="3">
    <source>
        <dbReference type="Proteomes" id="UP000828390"/>
    </source>
</evidence>
<reference evidence="2" key="2">
    <citation type="submission" date="2020-11" db="EMBL/GenBank/DDBJ databases">
        <authorList>
            <person name="McCartney M.A."/>
            <person name="Auch B."/>
            <person name="Kono T."/>
            <person name="Mallez S."/>
            <person name="Becker A."/>
            <person name="Gohl D.M."/>
            <person name="Silverstein K.A.T."/>
            <person name="Koren S."/>
            <person name="Bechman K.B."/>
            <person name="Herman A."/>
            <person name="Abrahante J.E."/>
            <person name="Garbe J."/>
        </authorList>
    </citation>
    <scope>NUCLEOTIDE SEQUENCE</scope>
    <source>
        <strain evidence="2">Duluth1</strain>
        <tissue evidence="2">Whole animal</tissue>
    </source>
</reference>
<protein>
    <submittedName>
        <fullName evidence="2">Uncharacterized protein</fullName>
    </submittedName>
</protein>
<dbReference type="Proteomes" id="UP000828390">
    <property type="component" value="Unassembled WGS sequence"/>
</dbReference>
<keyword evidence="3" id="KW-1185">Reference proteome</keyword>
<reference evidence="2" key="1">
    <citation type="journal article" date="2019" name="bioRxiv">
        <title>The Genome of the Zebra Mussel, Dreissena polymorpha: A Resource for Invasive Species Research.</title>
        <authorList>
            <person name="McCartney M.A."/>
            <person name="Auch B."/>
            <person name="Kono T."/>
            <person name="Mallez S."/>
            <person name="Zhang Y."/>
            <person name="Obille A."/>
            <person name="Becker A."/>
            <person name="Abrahante J.E."/>
            <person name="Garbe J."/>
            <person name="Badalamenti J.P."/>
            <person name="Herman A."/>
            <person name="Mangelson H."/>
            <person name="Liachko I."/>
            <person name="Sullivan S."/>
            <person name="Sone E.D."/>
            <person name="Koren S."/>
            <person name="Silverstein K.A.T."/>
            <person name="Beckman K.B."/>
            <person name="Gohl D.M."/>
        </authorList>
    </citation>
    <scope>NUCLEOTIDE SEQUENCE</scope>
    <source>
        <strain evidence="2">Duluth1</strain>
        <tissue evidence="2">Whole animal</tissue>
    </source>
</reference>